<evidence type="ECO:0000256" key="2">
    <source>
        <dbReference type="SAM" id="MobiDB-lite"/>
    </source>
</evidence>
<dbReference type="Proteomes" id="UP001470230">
    <property type="component" value="Unassembled WGS sequence"/>
</dbReference>
<evidence type="ECO:0000313" key="3">
    <source>
        <dbReference type="EMBL" id="KAK8888857.1"/>
    </source>
</evidence>
<keyword evidence="1" id="KW-0175">Coiled coil</keyword>
<keyword evidence="4" id="KW-1185">Reference proteome</keyword>
<organism evidence="3 4">
    <name type="scientific">Tritrichomonas musculus</name>
    <dbReference type="NCBI Taxonomy" id="1915356"/>
    <lineage>
        <taxon>Eukaryota</taxon>
        <taxon>Metamonada</taxon>
        <taxon>Parabasalia</taxon>
        <taxon>Tritrichomonadida</taxon>
        <taxon>Tritrichomonadidae</taxon>
        <taxon>Tritrichomonas</taxon>
    </lineage>
</organism>
<evidence type="ECO:0000313" key="4">
    <source>
        <dbReference type="Proteomes" id="UP001470230"/>
    </source>
</evidence>
<dbReference type="EMBL" id="JAPFFF010000005">
    <property type="protein sequence ID" value="KAK8888857.1"/>
    <property type="molecule type" value="Genomic_DNA"/>
</dbReference>
<feature type="coiled-coil region" evidence="1">
    <location>
        <begin position="314"/>
        <end position="433"/>
    </location>
</feature>
<feature type="coiled-coil region" evidence="1">
    <location>
        <begin position="659"/>
        <end position="686"/>
    </location>
</feature>
<gene>
    <name evidence="3" type="ORF">M9Y10_033597</name>
</gene>
<evidence type="ECO:0000256" key="1">
    <source>
        <dbReference type="SAM" id="Coils"/>
    </source>
</evidence>
<feature type="region of interest" description="Disordered" evidence="2">
    <location>
        <begin position="1"/>
        <end position="30"/>
    </location>
</feature>
<sequence length="741" mass="86062">MSRSVKSRRSLGAPSVRSTKTTLPPRFSSGMSIVSHTTERKSQLSLIQRSVPSAFHAKTIPPKEKAIRILENLGKRITKLNLSSDQQLNFCISLKQLQNLIDDPRESGFWSDWSTIKQSIISAVTDQSLKDPDFPNLKTFCDASFDQFSLGLGDISEKLPSQFETSKKSTEVQQRFTDLTESFKILRSKFDALNEESSPLQFKSVISSIQSFRQVLVNDYKTVFSSLRNPEVKKRINETMRNPLLSIQQQNIIVRNLSSYLEHIQFRLSEFVDPKSAVTSIKDLLQAVEMNLRKCVTDFPEEKRKQNYRERNALEEKQLSYNQLGAKLSELKRQKDKLTNDITILNSKESSIKEKINEEKENWLAEKKEFNKILKNPDYQSLIQKTSENLEKLKKQNAQIQDEISSRDSSDDINDIRDKAEKINRHLEISENQLFDLRSKNFTLIELLSDDQEAFKDNIPKFLDKWNSKIQLDVETELDFQMKQMNEKRSLIQLANEKVTTKDFTSQIYKNKEKFEIIKKKLKNIVSLQRKIFKRKIRKLVDAASKEEYQKIESKLNLIDGIKEEKLSELDQMKAQAELLESEFNLSVLRNSQPQGSNARSSEEQQIIEQKDLNQRIIQNGNEIRLYLLKIQAKNNAMNYAIKSKGLGNGKISPLKIEKTKKEKSILKYKQELQLQENEIYEIEQMLNIKRDEDAVVEAIFAAILEKVKRLEENVDGDLDEKINEMMQNIALINRQKRNQS</sequence>
<reference evidence="3 4" key="1">
    <citation type="submission" date="2024-04" db="EMBL/GenBank/DDBJ databases">
        <title>Tritrichomonas musculus Genome.</title>
        <authorList>
            <person name="Alves-Ferreira E."/>
            <person name="Grigg M."/>
            <person name="Lorenzi H."/>
            <person name="Galac M."/>
        </authorList>
    </citation>
    <scope>NUCLEOTIDE SEQUENCE [LARGE SCALE GENOMIC DNA]</scope>
    <source>
        <strain evidence="3 4">EAF2021</strain>
    </source>
</reference>
<protein>
    <submittedName>
        <fullName evidence="3">Uncharacterized protein</fullName>
    </submittedName>
</protein>
<proteinExistence type="predicted"/>
<comment type="caution">
    <text evidence="3">The sequence shown here is derived from an EMBL/GenBank/DDBJ whole genome shotgun (WGS) entry which is preliminary data.</text>
</comment>
<name>A0ABR2KEJ7_9EUKA</name>
<accession>A0ABR2KEJ7</accession>